<dbReference type="InterPro" id="IPR007329">
    <property type="entry name" value="FMN-bd"/>
</dbReference>
<sequence length="174" mass="19154">MKMRWRSLAPAPALLVLAPAYAADYMSVAQAQAEFFPGETLQPMPLTLDEATRKAMFAASGVHLEFDAGRVWRAPRGFFVVDEVVGKHEKIKYAVALDTRGAVKGIEVLTYSETYGGQVRNADWRAQFVGKTPADRLELGRDIRNISGATLSCKHLTQGVKRVLALYDLVLAKS</sequence>
<keyword evidence="1" id="KW-0732">Signal</keyword>
<dbReference type="Pfam" id="PF04205">
    <property type="entry name" value="FMN_bind"/>
    <property type="match status" value="1"/>
</dbReference>
<reference evidence="3" key="1">
    <citation type="submission" date="2015-08" db="EMBL/GenBank/DDBJ databases">
        <title>Complete DNA Sequence of Pseudomonas syringae pv. actinidiae, the Causal Agent of Kiwifruit Canker Disease.</title>
        <authorList>
            <person name="Rikkerink E.H.A."/>
            <person name="Fineran P.C."/>
        </authorList>
    </citation>
    <scope>NUCLEOTIDE SEQUENCE</scope>
    <source>
        <strain evidence="3">SkMP5</strain>
    </source>
</reference>
<feature type="chain" id="PRO_5005515080" evidence="1">
    <location>
        <begin position="23"/>
        <end position="174"/>
    </location>
</feature>
<evidence type="ECO:0000259" key="2">
    <source>
        <dbReference type="SMART" id="SM00900"/>
    </source>
</evidence>
<proteinExistence type="predicted"/>
<feature type="domain" description="FMN-binding" evidence="2">
    <location>
        <begin position="86"/>
        <end position="167"/>
    </location>
</feature>
<keyword evidence="4" id="KW-1185">Reference proteome</keyword>
<gene>
    <name evidence="3" type="ORF">MBSD_n0677</name>
</gene>
<organism evidence="3">
    <name type="scientific">Mizugakiibacter sediminis</name>
    <dbReference type="NCBI Taxonomy" id="1475481"/>
    <lineage>
        <taxon>Bacteria</taxon>
        <taxon>Pseudomonadati</taxon>
        <taxon>Pseudomonadota</taxon>
        <taxon>Gammaproteobacteria</taxon>
        <taxon>Lysobacterales</taxon>
        <taxon>Rhodanobacteraceae</taxon>
        <taxon>Mizugakiibacter</taxon>
    </lineage>
</organism>
<dbReference type="Proteomes" id="UP000253740">
    <property type="component" value="Unassembled WGS sequence"/>
</dbReference>
<dbReference type="AlphaFoldDB" id="A0A0K8QKK2"/>
<dbReference type="GO" id="GO:0010181">
    <property type="term" value="F:FMN binding"/>
    <property type="evidence" value="ECO:0007669"/>
    <property type="project" value="InterPro"/>
</dbReference>
<feature type="signal peptide" evidence="1">
    <location>
        <begin position="1"/>
        <end position="22"/>
    </location>
</feature>
<protein>
    <submittedName>
        <fullName evidence="3">FMN-binding protein</fullName>
    </submittedName>
</protein>
<dbReference type="RefSeq" id="WP_201797447.1">
    <property type="nucleotide sequence ID" value="NZ_DF970160.1"/>
</dbReference>
<evidence type="ECO:0000313" key="4">
    <source>
        <dbReference type="Proteomes" id="UP000253740"/>
    </source>
</evidence>
<dbReference type="SMART" id="SM00900">
    <property type="entry name" value="FMN_bind"/>
    <property type="match status" value="1"/>
</dbReference>
<evidence type="ECO:0000256" key="1">
    <source>
        <dbReference type="SAM" id="SignalP"/>
    </source>
</evidence>
<name>A0A0K8QKK2_9GAMM</name>
<dbReference type="GO" id="GO:0016020">
    <property type="term" value="C:membrane"/>
    <property type="evidence" value="ECO:0007669"/>
    <property type="project" value="InterPro"/>
</dbReference>
<accession>A0A0K8QKK2</accession>
<evidence type="ECO:0000313" key="3">
    <source>
        <dbReference type="EMBL" id="GAP65388.1"/>
    </source>
</evidence>
<dbReference type="EMBL" id="DF970160">
    <property type="protein sequence ID" value="GAP65388.1"/>
    <property type="molecule type" value="Genomic_DNA"/>
</dbReference>
<dbReference type="STRING" id="1475481.GCA_000953855_00688"/>